<comment type="caution">
    <text evidence="1">The sequence shown here is derived from an EMBL/GenBank/DDBJ whole genome shotgun (WGS) entry which is preliminary data.</text>
</comment>
<organism evidence="1 2">
    <name type="scientific">Actinorhabdospora filicis</name>
    <dbReference type="NCBI Taxonomy" id="1785913"/>
    <lineage>
        <taxon>Bacteria</taxon>
        <taxon>Bacillati</taxon>
        <taxon>Actinomycetota</taxon>
        <taxon>Actinomycetes</taxon>
        <taxon>Micromonosporales</taxon>
        <taxon>Micromonosporaceae</taxon>
        <taxon>Actinorhabdospora</taxon>
    </lineage>
</organism>
<evidence type="ECO:0000313" key="1">
    <source>
        <dbReference type="EMBL" id="GLZ76413.1"/>
    </source>
</evidence>
<keyword evidence="2" id="KW-1185">Reference proteome</keyword>
<gene>
    <name evidence="1" type="ORF">Afil01_12200</name>
</gene>
<dbReference type="Proteomes" id="UP001165079">
    <property type="component" value="Unassembled WGS sequence"/>
</dbReference>
<name>A0A9W6SHJ6_9ACTN</name>
<reference evidence="1" key="1">
    <citation type="submission" date="2023-03" db="EMBL/GenBank/DDBJ databases">
        <title>Actinorhabdospora filicis NBRC 111898.</title>
        <authorList>
            <person name="Ichikawa N."/>
            <person name="Sato H."/>
            <person name="Tonouchi N."/>
        </authorList>
    </citation>
    <scope>NUCLEOTIDE SEQUENCE</scope>
    <source>
        <strain evidence="1">NBRC 111898</strain>
    </source>
</reference>
<proteinExistence type="predicted"/>
<evidence type="ECO:0000313" key="2">
    <source>
        <dbReference type="Proteomes" id="UP001165079"/>
    </source>
</evidence>
<protein>
    <submittedName>
        <fullName evidence="1">Uncharacterized protein</fullName>
    </submittedName>
</protein>
<dbReference type="EMBL" id="BSTX01000001">
    <property type="protein sequence ID" value="GLZ76413.1"/>
    <property type="molecule type" value="Genomic_DNA"/>
</dbReference>
<dbReference type="AlphaFoldDB" id="A0A9W6SHJ6"/>
<accession>A0A9W6SHJ6</accession>
<dbReference type="RefSeq" id="WP_285661593.1">
    <property type="nucleotide sequence ID" value="NZ_BSTX01000001.1"/>
</dbReference>
<sequence length="286" mass="30864">MLHPAHRRRRLLNRLKTAVGVVLAIAVCGLAVVFALGKAGFIDLPKADDGTDASLPGFVPMPETPFEGTPTADWKEFGDLAWPEAKSTGHFTRKQVEGALKDVKDILWAGRVDWAAGKIDPEGFQGLFAPDARKNVGGYLEDDQRLHLVSELDAGASLASPPRVTGTVSFSESTDEHGRAVLRITTNLVWAYGFTGDLVYYGDHLIVLNLTQNWEITDPDDIARTSQGVWLGNGGRAAWQGLSCDGVKRGVLALEPPMTGDGTADPNAERIWEAGSDTSVFTNHCK</sequence>